<reference evidence="2 3" key="1">
    <citation type="journal article" date="2019" name="Commun. Biol.">
        <title>The bagworm genome reveals a unique fibroin gene that provides high tensile strength.</title>
        <authorList>
            <person name="Kono N."/>
            <person name="Nakamura H."/>
            <person name="Ohtoshi R."/>
            <person name="Tomita M."/>
            <person name="Numata K."/>
            <person name="Arakawa K."/>
        </authorList>
    </citation>
    <scope>NUCLEOTIDE SEQUENCE [LARGE SCALE GENOMIC DNA]</scope>
</reference>
<proteinExistence type="predicted"/>
<keyword evidence="3" id="KW-1185">Reference proteome</keyword>
<feature type="compositionally biased region" description="Basic and acidic residues" evidence="1">
    <location>
        <begin position="107"/>
        <end position="117"/>
    </location>
</feature>
<dbReference type="EMBL" id="BGZK01001731">
    <property type="protein sequence ID" value="GBP85351.1"/>
    <property type="molecule type" value="Genomic_DNA"/>
</dbReference>
<evidence type="ECO:0000313" key="2">
    <source>
        <dbReference type="EMBL" id="GBP85351.1"/>
    </source>
</evidence>
<gene>
    <name evidence="2" type="ORF">EVAR_78834_1</name>
</gene>
<organism evidence="2 3">
    <name type="scientific">Eumeta variegata</name>
    <name type="common">Bagworm moth</name>
    <name type="synonym">Eumeta japonica</name>
    <dbReference type="NCBI Taxonomy" id="151549"/>
    <lineage>
        <taxon>Eukaryota</taxon>
        <taxon>Metazoa</taxon>
        <taxon>Ecdysozoa</taxon>
        <taxon>Arthropoda</taxon>
        <taxon>Hexapoda</taxon>
        <taxon>Insecta</taxon>
        <taxon>Pterygota</taxon>
        <taxon>Neoptera</taxon>
        <taxon>Endopterygota</taxon>
        <taxon>Lepidoptera</taxon>
        <taxon>Glossata</taxon>
        <taxon>Ditrysia</taxon>
        <taxon>Tineoidea</taxon>
        <taxon>Psychidae</taxon>
        <taxon>Oiketicinae</taxon>
        <taxon>Eumeta</taxon>
    </lineage>
</organism>
<evidence type="ECO:0000256" key="1">
    <source>
        <dbReference type="SAM" id="MobiDB-lite"/>
    </source>
</evidence>
<dbReference type="Proteomes" id="UP000299102">
    <property type="component" value="Unassembled WGS sequence"/>
</dbReference>
<feature type="region of interest" description="Disordered" evidence="1">
    <location>
        <begin position="68"/>
        <end position="145"/>
    </location>
</feature>
<name>A0A4C1Z990_EUMVA</name>
<sequence length="215" mass="23492">MLPQERAAHRSALAILKRLSRNSYSTYSLRFDAVSGGDSASSRPPGSRGMSLRDDEYVHVRSLIASIHRPKNVARPPELAPPNSPASERGSPASSDTDRSGTGSDLSDIRTKDEVVHAPRSKSNSIAGTSLAPPGPGQQEERRRRRPSLLHLQTERGGPTGPQSAGPYLTVPRFTVTAPPGEQHHRRFSHAFHGFALRRHSNTVRHLSIDNVAFY</sequence>
<accession>A0A4C1Z990</accession>
<feature type="region of interest" description="Disordered" evidence="1">
    <location>
        <begin position="33"/>
        <end position="54"/>
    </location>
</feature>
<comment type="caution">
    <text evidence="2">The sequence shown here is derived from an EMBL/GenBank/DDBJ whole genome shotgun (WGS) entry which is preliminary data.</text>
</comment>
<evidence type="ECO:0000313" key="3">
    <source>
        <dbReference type="Proteomes" id="UP000299102"/>
    </source>
</evidence>
<dbReference type="AlphaFoldDB" id="A0A4C1Z990"/>
<protein>
    <submittedName>
        <fullName evidence="2">Uncharacterized protein</fullName>
    </submittedName>
</protein>
<dbReference type="OrthoDB" id="6084525at2759"/>